<dbReference type="InterPro" id="IPR003115">
    <property type="entry name" value="ParB_N"/>
</dbReference>
<dbReference type="GO" id="GO:0007059">
    <property type="term" value="P:chromosome segregation"/>
    <property type="evidence" value="ECO:0007669"/>
    <property type="project" value="TreeGrafter"/>
</dbReference>
<dbReference type="NCBIfam" id="TIGR00180">
    <property type="entry name" value="parB_part"/>
    <property type="match status" value="1"/>
</dbReference>
<dbReference type="PANTHER" id="PTHR33375">
    <property type="entry name" value="CHROMOSOME-PARTITIONING PROTEIN PARB-RELATED"/>
    <property type="match status" value="1"/>
</dbReference>
<dbReference type="Gene3D" id="3.90.1530.30">
    <property type="match status" value="1"/>
</dbReference>
<feature type="compositionally biased region" description="Polar residues" evidence="2">
    <location>
        <begin position="279"/>
        <end position="295"/>
    </location>
</feature>
<feature type="compositionally biased region" description="Polar residues" evidence="2">
    <location>
        <begin position="325"/>
        <end position="341"/>
    </location>
</feature>
<dbReference type="InterPro" id="IPR036086">
    <property type="entry name" value="ParB/Sulfiredoxin_sf"/>
</dbReference>
<feature type="compositionally biased region" description="Polar residues" evidence="2">
    <location>
        <begin position="233"/>
        <end position="244"/>
    </location>
</feature>
<name>A0A5W3IR30_SALMU</name>
<feature type="region of interest" description="Disordered" evidence="2">
    <location>
        <begin position="1"/>
        <end position="46"/>
    </location>
</feature>
<feature type="compositionally biased region" description="Polar residues" evidence="2">
    <location>
        <begin position="348"/>
        <end position="364"/>
    </location>
</feature>
<dbReference type="EMBL" id="AAHIXF010000031">
    <property type="protein sequence ID" value="EBW6611836.1"/>
    <property type="molecule type" value="Genomic_DNA"/>
</dbReference>
<dbReference type="Pfam" id="PF02195">
    <property type="entry name" value="ParB_N"/>
    <property type="match status" value="1"/>
</dbReference>
<proteinExistence type="inferred from homology"/>
<dbReference type="SMART" id="SM00470">
    <property type="entry name" value="ParB"/>
    <property type="match status" value="1"/>
</dbReference>
<dbReference type="GO" id="GO:0003677">
    <property type="term" value="F:DNA binding"/>
    <property type="evidence" value="ECO:0007669"/>
    <property type="project" value="InterPro"/>
</dbReference>
<comment type="caution">
    <text evidence="4">The sequence shown here is derived from an EMBL/GenBank/DDBJ whole genome shotgun (WGS) entry which is preliminary data.</text>
</comment>
<feature type="compositionally biased region" description="Polar residues" evidence="2">
    <location>
        <begin position="256"/>
        <end position="272"/>
    </location>
</feature>
<sequence length="409" mass="44311">MDLDLTGLDQLNVEPGKETQGKPMMLEVSSIDPDPEQPRIDVENDPELPELVASIKARGVKTPISVRKNPDNPERWIINFGERRWVSSKLAGKTHIPAFEDEEADEYDQVNENLKRKALTTYEMARFIGRKIDSGIKAKEIAERLAVNRSFVSEHQKLWQSTDAIKNLMRTGLVGGKTLYMLASIDAKHSGKVEEFINSCGEDFSKITRASVTALIEELNSDPKRNEDGAEQPTGQQDTQPGSDDQNDAQGDAEQPTGQQDTQPGSDGQNDAQGDAEQPTGQQDTQPGSDGQNDAQGDAEQPTGQQDTQPGSDGQNDAQGDAEQPTGQQNTQPGSDGQNDAQGDAEQPTGQQDTQPGSDGQNDAQEAESELIITVDIDGMNHAAVLVGSVRLKLIESDQLINVKASDIK</sequence>
<feature type="region of interest" description="Disordered" evidence="2">
    <location>
        <begin position="219"/>
        <end position="366"/>
    </location>
</feature>
<evidence type="ECO:0000256" key="1">
    <source>
        <dbReference type="ARBA" id="ARBA00006295"/>
    </source>
</evidence>
<dbReference type="InterPro" id="IPR004437">
    <property type="entry name" value="ParB/RepB/Spo0J"/>
</dbReference>
<dbReference type="AlphaFoldDB" id="A0A5W3IR30"/>
<evidence type="ECO:0000259" key="3">
    <source>
        <dbReference type="SMART" id="SM00470"/>
    </source>
</evidence>
<dbReference type="InterPro" id="IPR050336">
    <property type="entry name" value="Chromosome_partition/occlusion"/>
</dbReference>
<feature type="compositionally biased region" description="Polar residues" evidence="2">
    <location>
        <begin position="302"/>
        <end position="318"/>
    </location>
</feature>
<dbReference type="InterPro" id="IPR042075">
    <property type="entry name" value="KorB_DNA-db"/>
</dbReference>
<dbReference type="InterPro" id="IPR013741">
    <property type="entry name" value="KorB_domain"/>
</dbReference>
<dbReference type="PANTHER" id="PTHR33375:SF1">
    <property type="entry name" value="CHROMOSOME-PARTITIONING PROTEIN PARB-RELATED"/>
    <property type="match status" value="1"/>
</dbReference>
<dbReference type="SUPFAM" id="SSF109709">
    <property type="entry name" value="KorB DNA-binding domain-like"/>
    <property type="match status" value="1"/>
</dbReference>
<evidence type="ECO:0000256" key="2">
    <source>
        <dbReference type="SAM" id="MobiDB-lite"/>
    </source>
</evidence>
<dbReference type="Gene3D" id="1.10.10.730">
    <property type="entry name" value="KorB DNA-binding domain"/>
    <property type="match status" value="1"/>
</dbReference>
<feature type="domain" description="ParB-like N-terminal" evidence="3">
    <location>
        <begin position="24"/>
        <end position="114"/>
    </location>
</feature>
<evidence type="ECO:0000313" key="4">
    <source>
        <dbReference type="EMBL" id="EBW6611836.1"/>
    </source>
</evidence>
<comment type="similarity">
    <text evidence="1">Belongs to the ParB family.</text>
</comment>
<reference evidence="4" key="1">
    <citation type="submission" date="2018-06" db="EMBL/GenBank/DDBJ databases">
        <authorList>
            <person name="Ashton P.M."/>
            <person name="Dallman T."/>
            <person name="Nair S."/>
            <person name="De Pinna E."/>
            <person name="Peters T."/>
            <person name="Grant K."/>
        </authorList>
    </citation>
    <scope>NUCLEOTIDE SEQUENCE</scope>
    <source>
        <strain evidence="4">246187</strain>
    </source>
</reference>
<dbReference type="CDD" id="cd16398">
    <property type="entry name" value="KorB_N_like"/>
    <property type="match status" value="1"/>
</dbReference>
<accession>A0A5W3IR30</accession>
<dbReference type="Pfam" id="PF08535">
    <property type="entry name" value="KorB"/>
    <property type="match status" value="1"/>
</dbReference>
<gene>
    <name evidence="4" type="ORF">DP785_23845</name>
</gene>
<dbReference type="GO" id="GO:0005694">
    <property type="term" value="C:chromosome"/>
    <property type="evidence" value="ECO:0007669"/>
    <property type="project" value="TreeGrafter"/>
</dbReference>
<protein>
    <recommendedName>
        <fullName evidence="3">ParB-like N-terminal domain-containing protein</fullName>
    </recommendedName>
</protein>
<dbReference type="SUPFAM" id="SSF110849">
    <property type="entry name" value="ParB/Sulfiredoxin"/>
    <property type="match status" value="1"/>
</dbReference>
<organism evidence="4">
    <name type="scientific">Salmonella muenchen</name>
    <dbReference type="NCBI Taxonomy" id="596"/>
    <lineage>
        <taxon>Bacteria</taxon>
        <taxon>Pseudomonadati</taxon>
        <taxon>Pseudomonadota</taxon>
        <taxon>Gammaproteobacteria</taxon>
        <taxon>Enterobacterales</taxon>
        <taxon>Enterobacteriaceae</taxon>
        <taxon>Salmonella</taxon>
    </lineage>
</organism>